<organism evidence="1 2">
    <name type="scientific">Verticillium longisporum</name>
    <name type="common">Verticillium dahliae var. longisporum</name>
    <dbReference type="NCBI Taxonomy" id="100787"/>
    <lineage>
        <taxon>Eukaryota</taxon>
        <taxon>Fungi</taxon>
        <taxon>Dikarya</taxon>
        <taxon>Ascomycota</taxon>
        <taxon>Pezizomycotina</taxon>
        <taxon>Sordariomycetes</taxon>
        <taxon>Hypocreomycetidae</taxon>
        <taxon>Glomerellales</taxon>
        <taxon>Plectosphaerellaceae</taxon>
        <taxon>Verticillium</taxon>
    </lineage>
</organism>
<protein>
    <submittedName>
        <fullName evidence="1">Uncharacterized protein</fullName>
    </submittedName>
</protein>
<accession>A0A0G4KEQ1</accession>
<reference evidence="2" key="1">
    <citation type="submission" date="2015-05" db="EMBL/GenBank/DDBJ databases">
        <authorList>
            <person name="Fogelqvist Johan"/>
        </authorList>
    </citation>
    <scope>NUCLEOTIDE SEQUENCE [LARGE SCALE GENOMIC DNA]</scope>
</reference>
<name>A0A0G4KEQ1_VERLO</name>
<evidence type="ECO:0000313" key="1">
    <source>
        <dbReference type="EMBL" id="CRJ86889.1"/>
    </source>
</evidence>
<sequence>MFMTANRLGPSFCPPYHRVTTTMTSQTSIICRSLSTLPPAALSPSSSQSWKLAPRGPRTRHAVMLCVAARAFLSVASRCATYALACAGDVTAAARARNVDLSSVSGSESVHGGGACFKLAGLDVKVRLIGARQALADDLSVVQLNKLLEVLQQRNVCFCELLRKLVPLADGQLDRFVARLGELGVRLKLVVELEQGHE</sequence>
<proteinExistence type="predicted"/>
<dbReference type="EMBL" id="CVQI01000001">
    <property type="protein sequence ID" value="CRJ86889.1"/>
    <property type="molecule type" value="Genomic_DNA"/>
</dbReference>
<dbReference type="Proteomes" id="UP000045706">
    <property type="component" value="Unassembled WGS sequence"/>
</dbReference>
<dbReference type="AlphaFoldDB" id="A0A0G4KEQ1"/>
<evidence type="ECO:0000313" key="2">
    <source>
        <dbReference type="Proteomes" id="UP000045706"/>
    </source>
</evidence>
<gene>
    <name evidence="1" type="ORF">BN1723_000202</name>
</gene>